<dbReference type="PANTHER" id="PTHR12281:SF31">
    <property type="entry name" value="DCN1-LIKE PROTEIN 3"/>
    <property type="match status" value="1"/>
</dbReference>
<dbReference type="InterPro" id="IPR042460">
    <property type="entry name" value="DCN1-like_PONY"/>
</dbReference>
<dbReference type="GO" id="GO:0097602">
    <property type="term" value="F:cullin family protein binding"/>
    <property type="evidence" value="ECO:0007669"/>
    <property type="project" value="TreeGrafter"/>
</dbReference>
<dbReference type="EMBL" id="LUGH01000191">
    <property type="protein sequence ID" value="OBZ87870.1"/>
    <property type="molecule type" value="Genomic_DNA"/>
</dbReference>
<evidence type="ECO:0000313" key="4">
    <source>
        <dbReference type="Proteomes" id="UP000093000"/>
    </source>
</evidence>
<keyword evidence="4" id="KW-1185">Reference proteome</keyword>
<dbReference type="STRING" id="101091.A0A1C7NFX9"/>
<dbReference type="GO" id="GO:0000151">
    <property type="term" value="C:ubiquitin ligase complex"/>
    <property type="evidence" value="ECO:0007669"/>
    <property type="project" value="TreeGrafter"/>
</dbReference>
<dbReference type="Pfam" id="PF03556">
    <property type="entry name" value="Cullin_binding"/>
    <property type="match status" value="1"/>
</dbReference>
<organism evidence="3 4">
    <name type="scientific">Choanephora cucurbitarum</name>
    <dbReference type="NCBI Taxonomy" id="101091"/>
    <lineage>
        <taxon>Eukaryota</taxon>
        <taxon>Fungi</taxon>
        <taxon>Fungi incertae sedis</taxon>
        <taxon>Mucoromycota</taxon>
        <taxon>Mucoromycotina</taxon>
        <taxon>Mucoromycetes</taxon>
        <taxon>Mucorales</taxon>
        <taxon>Mucorineae</taxon>
        <taxon>Choanephoraceae</taxon>
        <taxon>Choanephoroideae</taxon>
        <taxon>Choanephora</taxon>
    </lineage>
</organism>
<evidence type="ECO:0000256" key="1">
    <source>
        <dbReference type="RuleBase" id="RU410713"/>
    </source>
</evidence>
<comment type="function">
    <text evidence="1">Neddylation of cullins play an essential role in the regulation of SCF-type complexes activity.</text>
</comment>
<feature type="domain" description="DCUN1" evidence="2">
    <location>
        <begin position="1"/>
        <end position="183"/>
    </location>
</feature>
<dbReference type="Gene3D" id="1.10.238.200">
    <property type="entry name" value="Cullin, PONY binding domain"/>
    <property type="match status" value="1"/>
</dbReference>
<evidence type="ECO:0000313" key="3">
    <source>
        <dbReference type="EMBL" id="OBZ87870.1"/>
    </source>
</evidence>
<dbReference type="Proteomes" id="UP000093000">
    <property type="component" value="Unassembled WGS sequence"/>
</dbReference>
<evidence type="ECO:0000259" key="2">
    <source>
        <dbReference type="PROSITE" id="PS51229"/>
    </source>
</evidence>
<dbReference type="PROSITE" id="PS51229">
    <property type="entry name" value="DCUN1"/>
    <property type="match status" value="1"/>
</dbReference>
<dbReference type="GO" id="GO:0032182">
    <property type="term" value="F:ubiquitin-like protein binding"/>
    <property type="evidence" value="ECO:0007669"/>
    <property type="project" value="TreeGrafter"/>
</dbReference>
<proteinExistence type="predicted"/>
<dbReference type="InParanoid" id="A0A1C7NFX9"/>
<dbReference type="Gene3D" id="1.10.238.10">
    <property type="entry name" value="EF-hand"/>
    <property type="match status" value="1"/>
</dbReference>
<dbReference type="InterPro" id="IPR005176">
    <property type="entry name" value="PONY_dom"/>
</dbReference>
<dbReference type="GO" id="GO:0045116">
    <property type="term" value="P:protein neddylation"/>
    <property type="evidence" value="ECO:0007669"/>
    <property type="project" value="TreeGrafter"/>
</dbReference>
<reference evidence="3 4" key="1">
    <citation type="submission" date="2016-03" db="EMBL/GenBank/DDBJ databases">
        <title>Choanephora cucurbitarum.</title>
        <authorList>
            <person name="Min B."/>
            <person name="Park H."/>
            <person name="Park J.-H."/>
            <person name="Shin H.-D."/>
            <person name="Choi I.-G."/>
        </authorList>
    </citation>
    <scope>NUCLEOTIDE SEQUENCE [LARGE SCALE GENOMIC DNA]</scope>
    <source>
        <strain evidence="3 4">KUS-F28377</strain>
    </source>
</reference>
<protein>
    <recommendedName>
        <fullName evidence="1">Defective in cullin neddylation protein</fullName>
    </recommendedName>
</protein>
<comment type="caution">
    <text evidence="3">The sequence shown here is derived from an EMBL/GenBank/DDBJ whole genome shotgun (WGS) entry which is preliminary data.</text>
</comment>
<dbReference type="FunFam" id="1.10.238.200:FF:000003">
    <property type="entry name" value="DCN1-like protein 3"/>
    <property type="match status" value="1"/>
</dbReference>
<dbReference type="FunCoup" id="A0A1C7NFX9">
    <property type="interactions" value="192"/>
</dbReference>
<dbReference type="PANTHER" id="PTHR12281">
    <property type="entry name" value="RP42 RELATED"/>
    <property type="match status" value="1"/>
</dbReference>
<dbReference type="GO" id="GO:0005634">
    <property type="term" value="C:nucleus"/>
    <property type="evidence" value="ECO:0007669"/>
    <property type="project" value="EnsemblFungi"/>
</dbReference>
<dbReference type="GO" id="GO:0005886">
    <property type="term" value="C:plasma membrane"/>
    <property type="evidence" value="ECO:0007669"/>
    <property type="project" value="UniProtKB-ARBA"/>
</dbReference>
<accession>A0A1C7NFX9</accession>
<sequence>MIAQETQRSTDEQKPDTITVDGAMALCQDLHIEPTQLEFLLLSHQLGSERMGEFNREEFTRGCLTLQVDSIDKLRDQLNTTLKERFQTEEGFRKVYNYAFLIGRQTGQKNLSLEAAVELWQLLLSGRYNFLEDWIQFLEQNHKKAISRDTWNLFLDFVNQTEVDLQNYDSEGAWPILIDEVNV</sequence>
<dbReference type="GO" id="GO:0031624">
    <property type="term" value="F:ubiquitin conjugating enzyme binding"/>
    <property type="evidence" value="ECO:0007669"/>
    <property type="project" value="TreeGrafter"/>
</dbReference>
<dbReference type="OrthoDB" id="286637at2759"/>
<dbReference type="InterPro" id="IPR014764">
    <property type="entry name" value="DCN-prot"/>
</dbReference>
<gene>
    <name evidence="3" type="ORF">A0J61_04066</name>
</gene>
<name>A0A1C7NFX9_9FUNG</name>
<dbReference type="AlphaFoldDB" id="A0A1C7NFX9"/>